<dbReference type="EMBL" id="CACRXK020032415">
    <property type="protein sequence ID" value="CAB4043447.1"/>
    <property type="molecule type" value="Genomic_DNA"/>
</dbReference>
<reference evidence="5" key="1">
    <citation type="submission" date="2020-04" db="EMBL/GenBank/DDBJ databases">
        <authorList>
            <person name="Alioto T."/>
            <person name="Alioto T."/>
            <person name="Gomez Garrido J."/>
        </authorList>
    </citation>
    <scope>NUCLEOTIDE SEQUENCE</scope>
    <source>
        <strain evidence="5">A484AB</strain>
    </source>
</reference>
<keyword evidence="4" id="KW-0067">ATP-binding</keyword>
<dbReference type="Gene3D" id="3.40.50.300">
    <property type="entry name" value="P-loop containing nucleotide triphosphate hydrolases"/>
    <property type="match status" value="2"/>
</dbReference>
<dbReference type="CDD" id="cd18787">
    <property type="entry name" value="SF2_C_DEAD"/>
    <property type="match status" value="1"/>
</dbReference>
<dbReference type="PANTHER" id="PTHR47959:SF24">
    <property type="entry name" value="ATP-DEPENDENT RNA HELICASE"/>
    <property type="match status" value="1"/>
</dbReference>
<keyword evidence="1" id="KW-0547">Nucleotide-binding</keyword>
<sequence length="297" mass="33617">TPGRCADHLTSTDTFNLRRIKYLVLDDRLLEDTFAADLEVIFSHVAEKRQTLLFSATLNDTIEELRQITATDPFCYSVQDKIATVAELDQRYLLIPDQVKDCYMVYILREHAENKSVIVFTKTCHSCQVLAVMFRKVELPCVTLHSLMSQSDSERLASLAKFKTGIVNILVATDVASRGLDIPEVELVLNTNVPRSPDDYIHRVGRTARGGLALTLLTQYDIKALQSIEERIGVKLASFETTEKEVLRYLKGVSVAKREAELRVRDSGLFDKRNIHKQKRAILEGKMVGIKGKKFKT</sequence>
<dbReference type="Pfam" id="PF00270">
    <property type="entry name" value="DEAD"/>
    <property type="match status" value="1"/>
</dbReference>
<dbReference type="GO" id="GO:0005524">
    <property type="term" value="F:ATP binding"/>
    <property type="evidence" value="ECO:0007669"/>
    <property type="project" value="UniProtKB-KW"/>
</dbReference>
<proteinExistence type="predicted"/>
<name>A0A6S7KF41_PARCT</name>
<dbReference type="InterPro" id="IPR050079">
    <property type="entry name" value="DEAD_box_RNA_helicase"/>
</dbReference>
<dbReference type="SMART" id="SM00490">
    <property type="entry name" value="HELICc"/>
    <property type="match status" value="1"/>
</dbReference>
<dbReference type="InterPro" id="IPR014001">
    <property type="entry name" value="Helicase_ATP-bd"/>
</dbReference>
<dbReference type="SUPFAM" id="SSF52540">
    <property type="entry name" value="P-loop containing nucleoside triphosphate hydrolases"/>
    <property type="match status" value="1"/>
</dbReference>
<keyword evidence="6" id="KW-1185">Reference proteome</keyword>
<dbReference type="PANTHER" id="PTHR47959">
    <property type="entry name" value="ATP-DEPENDENT RNA HELICASE RHLE-RELATED"/>
    <property type="match status" value="1"/>
</dbReference>
<gene>
    <name evidence="5" type="ORF">PACLA_8A069713</name>
</gene>
<evidence type="ECO:0000256" key="3">
    <source>
        <dbReference type="ARBA" id="ARBA00022806"/>
    </source>
</evidence>
<evidence type="ECO:0000313" key="5">
    <source>
        <dbReference type="EMBL" id="CAB4043447.1"/>
    </source>
</evidence>
<dbReference type="OrthoDB" id="10261904at2759"/>
<dbReference type="GO" id="GO:0016787">
    <property type="term" value="F:hydrolase activity"/>
    <property type="evidence" value="ECO:0007669"/>
    <property type="project" value="UniProtKB-KW"/>
</dbReference>
<evidence type="ECO:0000256" key="4">
    <source>
        <dbReference type="ARBA" id="ARBA00022840"/>
    </source>
</evidence>
<dbReference type="PROSITE" id="PS51194">
    <property type="entry name" value="HELICASE_CTER"/>
    <property type="match status" value="1"/>
</dbReference>
<dbReference type="InterPro" id="IPR001650">
    <property type="entry name" value="Helicase_C-like"/>
</dbReference>
<dbReference type="GO" id="GO:0003724">
    <property type="term" value="F:RNA helicase activity"/>
    <property type="evidence" value="ECO:0007669"/>
    <property type="project" value="TreeGrafter"/>
</dbReference>
<dbReference type="InterPro" id="IPR027417">
    <property type="entry name" value="P-loop_NTPase"/>
</dbReference>
<dbReference type="InterPro" id="IPR011545">
    <property type="entry name" value="DEAD/DEAH_box_helicase_dom"/>
</dbReference>
<dbReference type="AlphaFoldDB" id="A0A6S7KF41"/>
<evidence type="ECO:0000313" key="6">
    <source>
        <dbReference type="Proteomes" id="UP001152795"/>
    </source>
</evidence>
<dbReference type="PROSITE" id="PS51192">
    <property type="entry name" value="HELICASE_ATP_BIND_1"/>
    <property type="match status" value="1"/>
</dbReference>
<protein>
    <submittedName>
        <fullName evidence="5">Probable ATP-dependent RNA helicase DDX49</fullName>
    </submittedName>
</protein>
<evidence type="ECO:0000256" key="1">
    <source>
        <dbReference type="ARBA" id="ARBA00022741"/>
    </source>
</evidence>
<comment type="caution">
    <text evidence="5">The sequence shown here is derived from an EMBL/GenBank/DDBJ whole genome shotgun (WGS) entry which is preliminary data.</text>
</comment>
<organism evidence="5 6">
    <name type="scientific">Paramuricea clavata</name>
    <name type="common">Red gorgonian</name>
    <name type="synonym">Violescent sea-whip</name>
    <dbReference type="NCBI Taxonomy" id="317549"/>
    <lineage>
        <taxon>Eukaryota</taxon>
        <taxon>Metazoa</taxon>
        <taxon>Cnidaria</taxon>
        <taxon>Anthozoa</taxon>
        <taxon>Octocorallia</taxon>
        <taxon>Malacalcyonacea</taxon>
        <taxon>Plexauridae</taxon>
        <taxon>Paramuricea</taxon>
    </lineage>
</organism>
<keyword evidence="2" id="KW-0378">Hydrolase</keyword>
<accession>A0A6S7KF41</accession>
<dbReference type="GO" id="GO:0005829">
    <property type="term" value="C:cytosol"/>
    <property type="evidence" value="ECO:0007669"/>
    <property type="project" value="TreeGrafter"/>
</dbReference>
<dbReference type="Proteomes" id="UP001152795">
    <property type="component" value="Unassembled WGS sequence"/>
</dbReference>
<dbReference type="Pfam" id="PF00271">
    <property type="entry name" value="Helicase_C"/>
    <property type="match status" value="1"/>
</dbReference>
<feature type="non-terminal residue" evidence="5">
    <location>
        <position position="1"/>
    </location>
</feature>
<evidence type="ECO:0000256" key="2">
    <source>
        <dbReference type="ARBA" id="ARBA00022801"/>
    </source>
</evidence>
<dbReference type="GO" id="GO:0003676">
    <property type="term" value="F:nucleic acid binding"/>
    <property type="evidence" value="ECO:0007669"/>
    <property type="project" value="InterPro"/>
</dbReference>
<keyword evidence="3 5" id="KW-0347">Helicase</keyword>